<dbReference type="Pfam" id="PF07364">
    <property type="entry name" value="DUF1485"/>
    <property type="match status" value="1"/>
</dbReference>
<proteinExistence type="predicted"/>
<evidence type="ECO:0000313" key="2">
    <source>
        <dbReference type="EMBL" id="CAK9015401.1"/>
    </source>
</evidence>
<dbReference type="EMBL" id="CAXAMM010007782">
    <property type="protein sequence ID" value="CAK9015401.1"/>
    <property type="molecule type" value="Genomic_DNA"/>
</dbReference>
<feature type="non-terminal residue" evidence="2">
    <location>
        <position position="343"/>
    </location>
</feature>
<dbReference type="Proteomes" id="UP001642464">
    <property type="component" value="Unassembled WGS sequence"/>
</dbReference>
<evidence type="ECO:0000313" key="3">
    <source>
        <dbReference type="Proteomes" id="UP001642464"/>
    </source>
</evidence>
<sequence>MRDDGGPGRVGASTEFAFREVYKPEYRNARGDRRLTARDFQRDLLVTGGAVRDAFRESHHEVGGFFHGASDEDCPDLPIEPVPIFAARTVPSGTITTKCWSDLIGMLQEALAAAGPLDGLLVAPHGATVSEAEPDADGHWLSVVREQVGADIPIIGTLDAHANLSPRMVDACNALVAYRSNPHLDQFARGVEAAHLMRATLAGRVRPVMAASFPPVAINIERQRTTDPHLARFYELADRQRTQPGILTNSLLLGFPYADVEEMGAATIAVTDGDSVGAQSAADELALDIWTHREEFIGQLVSVEEAMQRCRQVEGPVGLLDMGDNVGGGSAADGTVLAQALHA</sequence>
<gene>
    <name evidence="2" type="ORF">SCF082_LOCUS12739</name>
</gene>
<evidence type="ECO:0000259" key="1">
    <source>
        <dbReference type="Pfam" id="PF07364"/>
    </source>
</evidence>
<keyword evidence="3" id="KW-1185">Reference proteome</keyword>
<feature type="domain" description="Microcystin LR degradation protein MlrC N-terminal" evidence="1">
    <location>
        <begin position="33"/>
        <end position="309"/>
    </location>
</feature>
<comment type="caution">
    <text evidence="2">The sequence shown here is derived from an EMBL/GenBank/DDBJ whole genome shotgun (WGS) entry which is preliminary data.</text>
</comment>
<dbReference type="InterPro" id="IPR015995">
    <property type="entry name" value="MlrC_N"/>
</dbReference>
<protein>
    <submittedName>
        <fullName evidence="2">Microcystinase C (MlrC)</fullName>
    </submittedName>
</protein>
<name>A0ABP0JLT8_9DINO</name>
<accession>A0ABP0JLT8</accession>
<reference evidence="2 3" key="1">
    <citation type="submission" date="2024-02" db="EMBL/GenBank/DDBJ databases">
        <authorList>
            <person name="Chen Y."/>
            <person name="Shah S."/>
            <person name="Dougan E. K."/>
            <person name="Thang M."/>
            <person name="Chan C."/>
        </authorList>
    </citation>
    <scope>NUCLEOTIDE SEQUENCE [LARGE SCALE GENOMIC DNA]</scope>
</reference>
<organism evidence="2 3">
    <name type="scientific">Durusdinium trenchii</name>
    <dbReference type="NCBI Taxonomy" id="1381693"/>
    <lineage>
        <taxon>Eukaryota</taxon>
        <taxon>Sar</taxon>
        <taxon>Alveolata</taxon>
        <taxon>Dinophyceae</taxon>
        <taxon>Suessiales</taxon>
        <taxon>Symbiodiniaceae</taxon>
        <taxon>Durusdinium</taxon>
    </lineage>
</organism>